<feature type="binding site" evidence="5">
    <location>
        <position position="35"/>
    </location>
    <ligand>
        <name>NAD(+)</name>
        <dbReference type="ChEBI" id="CHEBI:57540"/>
    </ligand>
</feature>
<dbReference type="GO" id="GO:0050661">
    <property type="term" value="F:NADP binding"/>
    <property type="evidence" value="ECO:0007669"/>
    <property type="project" value="InterPro"/>
</dbReference>
<dbReference type="GO" id="GO:0051287">
    <property type="term" value="F:NAD binding"/>
    <property type="evidence" value="ECO:0007669"/>
    <property type="project" value="InterPro"/>
</dbReference>
<evidence type="ECO:0000256" key="2">
    <source>
        <dbReference type="ARBA" id="ARBA00023002"/>
    </source>
</evidence>
<evidence type="ECO:0000256" key="6">
    <source>
        <dbReference type="PIRSR" id="PIRSR000149-4"/>
    </source>
</evidence>
<keyword evidence="2" id="KW-0560">Oxidoreductase</keyword>
<gene>
    <name evidence="9" type="ORF">UT78_C0009G0006</name>
</gene>
<comment type="caution">
    <text evidence="9">The sequence shown here is derived from an EMBL/GenBank/DDBJ whole genome shotgun (WGS) entry which is preliminary data.</text>
</comment>
<name>A0A0G0QZX9_9BACT</name>
<dbReference type="FunFam" id="3.30.360.10:FF:000002">
    <property type="entry name" value="Glyceraldehyde-3-phosphate dehydrogenase"/>
    <property type="match status" value="1"/>
</dbReference>
<evidence type="ECO:0000259" key="8">
    <source>
        <dbReference type="SMART" id="SM00846"/>
    </source>
</evidence>
<dbReference type="PIRSF" id="PIRSF000149">
    <property type="entry name" value="GAP_DH"/>
    <property type="match status" value="1"/>
</dbReference>
<feature type="binding site" evidence="4">
    <location>
        <begin position="159"/>
        <end position="161"/>
    </location>
    <ligand>
        <name>D-glyceraldehyde 3-phosphate</name>
        <dbReference type="ChEBI" id="CHEBI:59776"/>
    </ligand>
</feature>
<evidence type="ECO:0000256" key="4">
    <source>
        <dbReference type="PIRSR" id="PIRSR000149-2"/>
    </source>
</evidence>
<feature type="domain" description="Glyceraldehyde 3-phosphate dehydrogenase NAD(P) binding" evidence="8">
    <location>
        <begin position="4"/>
        <end position="160"/>
    </location>
</feature>
<feature type="active site" description="Nucleophile" evidence="3">
    <location>
        <position position="160"/>
    </location>
</feature>
<feature type="binding site" evidence="5">
    <location>
        <position position="325"/>
    </location>
    <ligand>
        <name>NAD(+)</name>
        <dbReference type="ChEBI" id="CHEBI:57540"/>
    </ligand>
</feature>
<evidence type="ECO:0000313" key="9">
    <source>
        <dbReference type="EMBL" id="KKR43031.1"/>
    </source>
</evidence>
<feature type="binding site" evidence="4">
    <location>
        <position position="242"/>
    </location>
    <ligand>
        <name>D-glyceraldehyde 3-phosphate</name>
        <dbReference type="ChEBI" id="CHEBI:59776"/>
    </ligand>
</feature>
<dbReference type="SUPFAM" id="SSF55347">
    <property type="entry name" value="Glyceraldehyde-3-phosphate dehydrogenase-like, C-terminal domain"/>
    <property type="match status" value="1"/>
</dbReference>
<dbReference type="EMBL" id="LBYC01000009">
    <property type="protein sequence ID" value="KKR43031.1"/>
    <property type="molecule type" value="Genomic_DNA"/>
</dbReference>
<feature type="binding site" evidence="5">
    <location>
        <position position="121"/>
    </location>
    <ligand>
        <name>NAD(+)</name>
        <dbReference type="ChEBI" id="CHEBI:57540"/>
    </ligand>
</feature>
<dbReference type="InterPro" id="IPR020829">
    <property type="entry name" value="GlycerAld_3-P_DH_cat"/>
</dbReference>
<dbReference type="NCBIfam" id="TIGR01534">
    <property type="entry name" value="GAPDH-I"/>
    <property type="match status" value="1"/>
</dbReference>
<dbReference type="InterPro" id="IPR036291">
    <property type="entry name" value="NAD(P)-bd_dom_sf"/>
</dbReference>
<comment type="similarity">
    <text evidence="1 7">Belongs to the glyceraldehyde-3-phosphate dehydrogenase family.</text>
</comment>
<dbReference type="Proteomes" id="UP000034301">
    <property type="component" value="Unassembled WGS sequence"/>
</dbReference>
<dbReference type="InterPro" id="IPR020831">
    <property type="entry name" value="GlycerAld/Erythrose_P_DH"/>
</dbReference>
<feature type="binding site" evidence="4">
    <location>
        <position position="190"/>
    </location>
    <ligand>
        <name>D-glyceraldehyde 3-phosphate</name>
        <dbReference type="ChEBI" id="CHEBI:59776"/>
    </ligand>
</feature>
<dbReference type="GO" id="GO:0016620">
    <property type="term" value="F:oxidoreductase activity, acting on the aldehyde or oxo group of donors, NAD or NADP as acceptor"/>
    <property type="evidence" value="ECO:0007669"/>
    <property type="project" value="InterPro"/>
</dbReference>
<evidence type="ECO:0000256" key="3">
    <source>
        <dbReference type="PIRSR" id="PIRSR000149-1"/>
    </source>
</evidence>
<evidence type="ECO:0000256" key="5">
    <source>
        <dbReference type="PIRSR" id="PIRSR000149-3"/>
    </source>
</evidence>
<evidence type="ECO:0000256" key="1">
    <source>
        <dbReference type="ARBA" id="ARBA00007406"/>
    </source>
</evidence>
<dbReference type="GO" id="GO:0006006">
    <property type="term" value="P:glucose metabolic process"/>
    <property type="evidence" value="ECO:0007669"/>
    <property type="project" value="InterPro"/>
</dbReference>
<organism evidence="9 10">
    <name type="scientific">Candidatus Nomurabacteria bacterium GW2011_GWF2_40_12</name>
    <dbReference type="NCBI Taxonomy" id="1618776"/>
    <lineage>
        <taxon>Bacteria</taxon>
        <taxon>Candidatus Nomuraibacteriota</taxon>
    </lineage>
</organism>
<dbReference type="Gene3D" id="3.40.50.720">
    <property type="entry name" value="NAD(P)-binding Rossmann-like Domain"/>
    <property type="match status" value="1"/>
</dbReference>
<dbReference type="Pfam" id="PF02800">
    <property type="entry name" value="Gp_dh_C"/>
    <property type="match status" value="1"/>
</dbReference>
<dbReference type="InterPro" id="IPR020828">
    <property type="entry name" value="GlycerAld_3-P_DH_NAD(P)-bd"/>
</dbReference>
<reference evidence="9 10" key="1">
    <citation type="journal article" date="2015" name="Nature">
        <title>rRNA introns, odd ribosomes, and small enigmatic genomes across a large radiation of phyla.</title>
        <authorList>
            <person name="Brown C.T."/>
            <person name="Hug L.A."/>
            <person name="Thomas B.C."/>
            <person name="Sharon I."/>
            <person name="Castelle C.J."/>
            <person name="Singh A."/>
            <person name="Wilkins M.J."/>
            <person name="Williams K.H."/>
            <person name="Banfield J.F."/>
        </authorList>
    </citation>
    <scope>NUCLEOTIDE SEQUENCE [LARGE SCALE GENOMIC DNA]</scope>
</reference>
<accession>A0A0G0QZX9</accession>
<feature type="binding site" evidence="5">
    <location>
        <begin position="13"/>
        <end position="14"/>
    </location>
    <ligand>
        <name>NAD(+)</name>
        <dbReference type="ChEBI" id="CHEBI:57540"/>
    </ligand>
</feature>
<dbReference type="FunFam" id="3.40.50.720:FF:000001">
    <property type="entry name" value="Glyceraldehyde-3-phosphate dehydrogenase"/>
    <property type="match status" value="1"/>
</dbReference>
<dbReference type="Pfam" id="PF00044">
    <property type="entry name" value="Gp_dh_N"/>
    <property type="match status" value="1"/>
</dbReference>
<keyword evidence="5" id="KW-0547">Nucleotide-binding</keyword>
<dbReference type="PANTHER" id="PTHR43148">
    <property type="entry name" value="GLYCERALDEHYDE-3-PHOSPHATE DEHYDROGENASE 2"/>
    <property type="match status" value="1"/>
</dbReference>
<evidence type="ECO:0000313" key="10">
    <source>
        <dbReference type="Proteomes" id="UP000034301"/>
    </source>
</evidence>
<dbReference type="CDD" id="cd18126">
    <property type="entry name" value="GAPDH_I_C"/>
    <property type="match status" value="1"/>
</dbReference>
<dbReference type="PATRIC" id="fig|1618776.3.peg.492"/>
<dbReference type="SUPFAM" id="SSF51735">
    <property type="entry name" value="NAD(P)-binding Rossmann-fold domains"/>
    <property type="match status" value="1"/>
</dbReference>
<dbReference type="CDD" id="cd05214">
    <property type="entry name" value="GAPDH_I_N"/>
    <property type="match status" value="1"/>
</dbReference>
<dbReference type="InterPro" id="IPR006424">
    <property type="entry name" value="Glyceraldehyde-3-P_DH_1"/>
</dbReference>
<feature type="binding site" evidence="5">
    <location>
        <position position="79"/>
    </location>
    <ligand>
        <name>NAD(+)</name>
        <dbReference type="ChEBI" id="CHEBI:57540"/>
    </ligand>
</feature>
<proteinExistence type="inferred from homology"/>
<dbReference type="SMART" id="SM00846">
    <property type="entry name" value="Gp_dh_N"/>
    <property type="match status" value="1"/>
</dbReference>
<dbReference type="Gene3D" id="3.30.360.10">
    <property type="entry name" value="Dihydrodipicolinate Reductase, domain 2"/>
    <property type="match status" value="1"/>
</dbReference>
<feature type="binding site" evidence="4">
    <location>
        <begin position="219"/>
        <end position="220"/>
    </location>
    <ligand>
        <name>D-glyceraldehyde 3-phosphate</name>
        <dbReference type="ChEBI" id="CHEBI:59776"/>
    </ligand>
</feature>
<feature type="site" description="Activates thiol group during catalysis" evidence="6">
    <location>
        <position position="187"/>
    </location>
</feature>
<keyword evidence="5" id="KW-0520">NAD</keyword>
<dbReference type="PRINTS" id="PR00078">
    <property type="entry name" value="G3PDHDRGNASE"/>
</dbReference>
<dbReference type="AlphaFoldDB" id="A0A0G0QZX9"/>
<evidence type="ECO:0000256" key="7">
    <source>
        <dbReference type="RuleBase" id="RU000397"/>
    </source>
</evidence>
<sequence>MKTIKVGINGFGRIGRAFLKIAWDRPEIELVAVNDLGDVANMAYLLKYDTVYREWKHDVKVEGDNLVIDGKKIKVLAQRDPALLPWKDLDVDVVVESTGLFTTYEKSKVHLDAGAKKVVISAPAKDPSASSGQKVHGETILLGVNEEKFGTCDITSNASCTTNAASPLIAILDEALGIEKAILNTVHGYTASQSIVDGPNKKDFREGRAAAQNIVPSSTGAAIAVTKAFTKLEGLFDGVAMRVPVPAGSIVDITFISKKDTTKEEVNEILKKASEDKRWDNIFTVTEEELVSSDILGSKYGSIADLKMTRVVGGNLVKVMGWYDNEMGYTYTLVDHVIKTGNTIK</sequence>
<protein>
    <submittedName>
        <fullName evidence="9">Glyceraldehyde 3-phosphate dehydrogenase</fullName>
    </submittedName>
</protein>